<protein>
    <recommendedName>
        <fullName evidence="5">Cell surface protein</fullName>
    </recommendedName>
</protein>
<evidence type="ECO:0000256" key="1">
    <source>
        <dbReference type="SAM" id="MobiDB-lite"/>
    </source>
</evidence>
<feature type="compositionally biased region" description="Gly residues" evidence="1">
    <location>
        <begin position="178"/>
        <end position="187"/>
    </location>
</feature>
<sequence>MSGERIKATRQPGKAGLSTRLFLGALAVILLALGGLGLWNTQAVSSYNQASANLEQNLAEAAKPAADITKLKASQGQVDELFHQAQEGKALLLPATRRAIEHNAALSGDLTRALSRQDHLNKQGGRDRQGRSADSLNRKKAQERQGLDEEQRKKVEEMLKHNQDLQSPSPAPSSNPSGGSGGQSKPW</sequence>
<keyword evidence="4" id="KW-1185">Reference proteome</keyword>
<dbReference type="OrthoDB" id="3233344at2"/>
<dbReference type="Proteomes" id="UP000252345">
    <property type="component" value="Unassembled WGS sequence"/>
</dbReference>
<organism evidence="3 4">
    <name type="scientific">Bifidobacterium xylocopae</name>
    <dbReference type="NCBI Taxonomy" id="2493119"/>
    <lineage>
        <taxon>Bacteria</taxon>
        <taxon>Bacillati</taxon>
        <taxon>Actinomycetota</taxon>
        <taxon>Actinomycetes</taxon>
        <taxon>Bifidobacteriales</taxon>
        <taxon>Bifidobacteriaceae</taxon>
        <taxon>Bifidobacterium</taxon>
    </lineage>
</organism>
<gene>
    <name evidence="3" type="ORF">CRD59_00250</name>
</gene>
<feature type="compositionally biased region" description="Basic and acidic residues" evidence="1">
    <location>
        <begin position="115"/>
        <end position="163"/>
    </location>
</feature>
<keyword evidence="2" id="KW-0812">Transmembrane</keyword>
<evidence type="ECO:0000313" key="3">
    <source>
        <dbReference type="EMBL" id="RBP99941.1"/>
    </source>
</evidence>
<dbReference type="RefSeq" id="WP_113852603.1">
    <property type="nucleotide sequence ID" value="NZ_PDCH01000001.1"/>
</dbReference>
<accession>A0A366KGX6</accession>
<feature type="region of interest" description="Disordered" evidence="1">
    <location>
        <begin position="111"/>
        <end position="187"/>
    </location>
</feature>
<keyword evidence="2" id="KW-0472">Membrane</keyword>
<evidence type="ECO:0008006" key="5">
    <source>
        <dbReference type="Google" id="ProtNLM"/>
    </source>
</evidence>
<dbReference type="EMBL" id="PDCH01000001">
    <property type="protein sequence ID" value="RBP99941.1"/>
    <property type="molecule type" value="Genomic_DNA"/>
</dbReference>
<feature type="transmembrane region" description="Helical" evidence="2">
    <location>
        <begin position="21"/>
        <end position="39"/>
    </location>
</feature>
<keyword evidence="2" id="KW-1133">Transmembrane helix</keyword>
<comment type="caution">
    <text evidence="3">The sequence shown here is derived from an EMBL/GenBank/DDBJ whole genome shotgun (WGS) entry which is preliminary data.</text>
</comment>
<dbReference type="InterPro" id="IPR046314">
    <property type="entry name" value="DUF6466"/>
</dbReference>
<reference evidence="3 4" key="1">
    <citation type="submission" date="2017-10" db="EMBL/GenBank/DDBJ databases">
        <title>Bifidobacterium xylocopum sp. nov. and Bifidobacterium aemilianum sp. nov., from the carpenter bee (Xylocopa violacea) digestive tract.</title>
        <authorList>
            <person name="Alberoni D."/>
            <person name="Baffoni L."/>
            <person name="Di Gioia D."/>
            <person name="Gaggia F."/>
            <person name="Biavati B."/>
        </authorList>
    </citation>
    <scope>NUCLEOTIDE SEQUENCE [LARGE SCALE GENOMIC DNA]</scope>
    <source>
        <strain evidence="3 4">XV2</strain>
    </source>
</reference>
<proteinExistence type="predicted"/>
<dbReference type="Pfam" id="PF20070">
    <property type="entry name" value="DUF6466"/>
    <property type="match status" value="1"/>
</dbReference>
<name>A0A366KGX6_9BIFI</name>
<evidence type="ECO:0000313" key="4">
    <source>
        <dbReference type="Proteomes" id="UP000252345"/>
    </source>
</evidence>
<dbReference type="AlphaFoldDB" id="A0A366KGX6"/>
<evidence type="ECO:0000256" key="2">
    <source>
        <dbReference type="SAM" id="Phobius"/>
    </source>
</evidence>